<accession>A0A1Y2BZJ9</accession>
<dbReference type="AlphaFoldDB" id="A0A1Y2BZJ9"/>
<feature type="compositionally biased region" description="Polar residues" evidence="1">
    <location>
        <begin position="33"/>
        <end position="47"/>
    </location>
</feature>
<feature type="region of interest" description="Disordered" evidence="1">
    <location>
        <begin position="19"/>
        <end position="79"/>
    </location>
</feature>
<dbReference type="EMBL" id="MCGO01000036">
    <property type="protein sequence ID" value="ORY40212.1"/>
    <property type="molecule type" value="Genomic_DNA"/>
</dbReference>
<evidence type="ECO:0000313" key="2">
    <source>
        <dbReference type="EMBL" id="ORY40212.1"/>
    </source>
</evidence>
<gene>
    <name evidence="2" type="ORF">BCR33DRAFT_372283</name>
</gene>
<protein>
    <submittedName>
        <fullName evidence="2">Uncharacterized protein</fullName>
    </submittedName>
</protein>
<name>A0A1Y2BZJ9_9FUNG</name>
<feature type="compositionally biased region" description="Polar residues" evidence="1">
    <location>
        <begin position="58"/>
        <end position="79"/>
    </location>
</feature>
<reference evidence="2 3" key="1">
    <citation type="submission" date="2016-07" db="EMBL/GenBank/DDBJ databases">
        <title>Pervasive Adenine N6-methylation of Active Genes in Fungi.</title>
        <authorList>
            <consortium name="DOE Joint Genome Institute"/>
            <person name="Mondo S.J."/>
            <person name="Dannebaum R.O."/>
            <person name="Kuo R.C."/>
            <person name="Labutti K."/>
            <person name="Haridas S."/>
            <person name="Kuo A."/>
            <person name="Salamov A."/>
            <person name="Ahrendt S.R."/>
            <person name="Lipzen A."/>
            <person name="Sullivan W."/>
            <person name="Andreopoulos W.B."/>
            <person name="Clum A."/>
            <person name="Lindquist E."/>
            <person name="Daum C."/>
            <person name="Ramamoorthy G.K."/>
            <person name="Gryganskyi A."/>
            <person name="Culley D."/>
            <person name="Magnuson J.K."/>
            <person name="James T.Y."/>
            <person name="O'Malley M.A."/>
            <person name="Stajich J.E."/>
            <person name="Spatafora J.W."/>
            <person name="Visel A."/>
            <person name="Grigoriev I.V."/>
        </authorList>
    </citation>
    <scope>NUCLEOTIDE SEQUENCE [LARGE SCALE GENOMIC DNA]</scope>
    <source>
        <strain evidence="2 3">JEL800</strain>
    </source>
</reference>
<evidence type="ECO:0000256" key="1">
    <source>
        <dbReference type="SAM" id="MobiDB-lite"/>
    </source>
</evidence>
<organism evidence="2 3">
    <name type="scientific">Rhizoclosmatium globosum</name>
    <dbReference type="NCBI Taxonomy" id="329046"/>
    <lineage>
        <taxon>Eukaryota</taxon>
        <taxon>Fungi</taxon>
        <taxon>Fungi incertae sedis</taxon>
        <taxon>Chytridiomycota</taxon>
        <taxon>Chytridiomycota incertae sedis</taxon>
        <taxon>Chytridiomycetes</taxon>
        <taxon>Chytridiales</taxon>
        <taxon>Chytriomycetaceae</taxon>
        <taxon>Rhizoclosmatium</taxon>
    </lineage>
</organism>
<dbReference type="Proteomes" id="UP000193642">
    <property type="component" value="Unassembled WGS sequence"/>
</dbReference>
<sequence>MSYIGLGLNLTVQRRGVFTGPNGQRFNPAAPPSRTSAEQQAHSQTLQELRAMRRGSVSRVSDSAALTSPTASDVPATASTTNIAEDCGNVWEADEVAPDFYDADDDHNESLPPPISTTPVTFAATAFGISQGLYVLASMIPQLSKYTLARTRLNSMFQEMESRLLAFLSLFVTPNLIDESCSASGCELAAEARCFSCRPLSLPSVFCMTHAKTHAHQFLCHQVLTDRNLRICTPAGEKWVRCCEDARASLSTFQTTLHSYIAGHCSEKVTVLRCANHLNDAPSTLMELGFMACGVDSPQHAFSVMMVDLASRLRAKGVAYQTCAEVFFGNEFEDSRQANLYKPFMDAVRHYSGLSHRIRHGLLTEATMRRFSGDSSLSWKYGRTTCPACVGCSDSKSPVSVVCI</sequence>
<comment type="caution">
    <text evidence="2">The sequence shown here is derived from an EMBL/GenBank/DDBJ whole genome shotgun (WGS) entry which is preliminary data.</text>
</comment>
<keyword evidence="3" id="KW-1185">Reference proteome</keyword>
<evidence type="ECO:0000313" key="3">
    <source>
        <dbReference type="Proteomes" id="UP000193642"/>
    </source>
</evidence>
<proteinExistence type="predicted"/>